<reference evidence="1 2" key="1">
    <citation type="submission" date="2018-09" db="EMBL/GenBank/DDBJ databases">
        <title>Paenibacillus SK2017-BO5.</title>
        <authorList>
            <person name="Piskunova J.V."/>
            <person name="Dubiley S.A."/>
            <person name="Severinov K.V."/>
        </authorList>
    </citation>
    <scope>NUCLEOTIDE SEQUENCE [LARGE SCALE GENOMIC DNA]</scope>
    <source>
        <strain evidence="1 2">BO5</strain>
    </source>
</reference>
<comment type="caution">
    <text evidence="1">The sequence shown here is derived from an EMBL/GenBank/DDBJ whole genome shotgun (WGS) entry which is preliminary data.</text>
</comment>
<dbReference type="RefSeq" id="WP_119795583.1">
    <property type="nucleotide sequence ID" value="NZ_QYZD01000025.1"/>
</dbReference>
<gene>
    <name evidence="1" type="ORF">DQX05_21850</name>
</gene>
<accession>A0A3A3GDK9</accession>
<organism evidence="1 2">
    <name type="scientific">Paenibacillus thiaminolyticus</name>
    <name type="common">Bacillus thiaminolyticus</name>
    <dbReference type="NCBI Taxonomy" id="49283"/>
    <lineage>
        <taxon>Bacteria</taxon>
        <taxon>Bacillati</taxon>
        <taxon>Bacillota</taxon>
        <taxon>Bacilli</taxon>
        <taxon>Bacillales</taxon>
        <taxon>Paenibacillaceae</taxon>
        <taxon>Paenibacillus</taxon>
    </lineage>
</organism>
<proteinExistence type="predicted"/>
<dbReference type="Proteomes" id="UP000266177">
    <property type="component" value="Unassembled WGS sequence"/>
</dbReference>
<evidence type="ECO:0000313" key="2">
    <source>
        <dbReference type="Proteomes" id="UP000266177"/>
    </source>
</evidence>
<evidence type="ECO:0000313" key="1">
    <source>
        <dbReference type="EMBL" id="RJG21348.1"/>
    </source>
</evidence>
<dbReference type="EMBL" id="QYZD01000025">
    <property type="protein sequence ID" value="RJG21348.1"/>
    <property type="molecule type" value="Genomic_DNA"/>
</dbReference>
<sequence>MSNSVLKLLGALLCVLLLFIYPLLESFQRQDDISNLYAIKSTTQFVDSVREKGYITPRMWDQFMRELSLTGNTFDISMEHYAKTYEPVYDDPTQQATFKSDFLIHYQLTNQDDILKVMYPDNSEPIESSNRRYKLKIGDYIGVKVSNSNRTQATLLLDWLSGTFAPKEKIIVPVGGIVRNEDY</sequence>
<protein>
    <submittedName>
        <fullName evidence="1">Uncharacterized protein</fullName>
    </submittedName>
</protein>
<name>A0A3A3GDK9_PANTH</name>
<dbReference type="OrthoDB" id="2082320at2"/>
<dbReference type="AlphaFoldDB" id="A0A3A3GDK9"/>